<sequence>MLYNDTAQPIFFGYKPENRQVIKDQIERAENEGMPVLQDAMPASSQDKASEVTTLERRVLAHERILQSLIAHLTELDPQYMERLKKTFVTPLLMKRYEQNYVETEDYAAEFIRAIEILGQSVPDFAKVILTEVLPTEEKSAGDARVLGFFTPTLFMIRQRENSWDLLVDGRLVRSFELETEAFDEAVRMARRIASRGPLQASGGQTPDSWS</sequence>
<dbReference type="Proteomes" id="UP000266649">
    <property type="component" value="Unassembled WGS sequence"/>
</dbReference>
<proteinExistence type="predicted"/>
<dbReference type="AlphaFoldDB" id="A0A398BM33"/>
<organism evidence="1 2">
    <name type="scientific">Gemmobacter lutimaris</name>
    <dbReference type="NCBI Taxonomy" id="2306023"/>
    <lineage>
        <taxon>Bacteria</taxon>
        <taxon>Pseudomonadati</taxon>
        <taxon>Pseudomonadota</taxon>
        <taxon>Alphaproteobacteria</taxon>
        <taxon>Rhodobacterales</taxon>
        <taxon>Paracoccaceae</taxon>
        <taxon>Gemmobacter</taxon>
    </lineage>
</organism>
<dbReference type="RefSeq" id="WP_119135169.1">
    <property type="nucleotide sequence ID" value="NZ_QXXQ01000006.1"/>
</dbReference>
<dbReference type="OrthoDB" id="7508352at2"/>
<protein>
    <submittedName>
        <fullName evidence="1">Uncharacterized protein</fullName>
    </submittedName>
</protein>
<keyword evidence="2" id="KW-1185">Reference proteome</keyword>
<evidence type="ECO:0000313" key="2">
    <source>
        <dbReference type="Proteomes" id="UP000266649"/>
    </source>
</evidence>
<gene>
    <name evidence="1" type="ORF">D2N39_12760</name>
</gene>
<accession>A0A398BM33</accession>
<reference evidence="1 2" key="1">
    <citation type="submission" date="2018-09" db="EMBL/GenBank/DDBJ databases">
        <title>Gemmobacter lutimaris sp. nov., a marine bacterium isolated from tidal flat.</title>
        <authorList>
            <person name="Lee D.W."/>
            <person name="Yoo Y."/>
            <person name="Kim J.-J."/>
            <person name="Kim B.S."/>
        </authorList>
    </citation>
    <scope>NUCLEOTIDE SEQUENCE [LARGE SCALE GENOMIC DNA]</scope>
    <source>
        <strain evidence="1 2">YJ-T1-11</strain>
    </source>
</reference>
<evidence type="ECO:0000313" key="1">
    <source>
        <dbReference type="EMBL" id="RID91565.1"/>
    </source>
</evidence>
<dbReference type="EMBL" id="QXXQ01000006">
    <property type="protein sequence ID" value="RID91565.1"/>
    <property type="molecule type" value="Genomic_DNA"/>
</dbReference>
<comment type="caution">
    <text evidence="1">The sequence shown here is derived from an EMBL/GenBank/DDBJ whole genome shotgun (WGS) entry which is preliminary data.</text>
</comment>
<name>A0A398BM33_9RHOB</name>